<dbReference type="EMBL" id="NPEU01000016">
    <property type="protein sequence ID" value="RAI41479.1"/>
    <property type="molecule type" value="Genomic_DNA"/>
</dbReference>
<reference evidence="2 3" key="1">
    <citation type="submission" date="2017-07" db="EMBL/GenBank/DDBJ databases">
        <title>Draft Genome Sequences of Select Purple Nonsulfur Bacteria.</title>
        <authorList>
            <person name="Lasarre B."/>
            <person name="Mckinlay J.B."/>
        </authorList>
    </citation>
    <scope>NUCLEOTIDE SEQUENCE [LARGE SCALE GENOMIC DNA]</scope>
    <source>
        <strain evidence="2 3">DSM 11907</strain>
    </source>
</reference>
<evidence type="ECO:0000256" key="1">
    <source>
        <dbReference type="SAM" id="SignalP"/>
    </source>
</evidence>
<organism evidence="2 3">
    <name type="scientific">Rhodoplanes elegans</name>
    <dbReference type="NCBI Taxonomy" id="29408"/>
    <lineage>
        <taxon>Bacteria</taxon>
        <taxon>Pseudomonadati</taxon>
        <taxon>Pseudomonadota</taxon>
        <taxon>Alphaproteobacteria</taxon>
        <taxon>Hyphomicrobiales</taxon>
        <taxon>Nitrobacteraceae</taxon>
        <taxon>Rhodoplanes</taxon>
    </lineage>
</organism>
<dbReference type="OrthoDB" id="8243690at2"/>
<dbReference type="RefSeq" id="WP_111355542.1">
    <property type="nucleotide sequence ID" value="NZ_NHSK01000088.1"/>
</dbReference>
<keyword evidence="1" id="KW-0732">Signal</keyword>
<comment type="caution">
    <text evidence="2">The sequence shown here is derived from an EMBL/GenBank/DDBJ whole genome shotgun (WGS) entry which is preliminary data.</text>
</comment>
<feature type="signal peptide" evidence="1">
    <location>
        <begin position="1"/>
        <end position="23"/>
    </location>
</feature>
<evidence type="ECO:0000313" key="2">
    <source>
        <dbReference type="EMBL" id="RAI41479.1"/>
    </source>
</evidence>
<name>A0A327KRF6_9BRAD</name>
<sequence>MIARSLFGSLVLSIAISGGVAQAMPLAPVPEQTLVAPASFWAKPYPYGYRWRKTPCVRTVPSCTEAVVAVPACELRWKRVVVCR</sequence>
<keyword evidence="3" id="KW-1185">Reference proteome</keyword>
<feature type="chain" id="PRO_5016334514" evidence="1">
    <location>
        <begin position="24"/>
        <end position="84"/>
    </location>
</feature>
<gene>
    <name evidence="2" type="ORF">CH338_02920</name>
</gene>
<accession>A0A327KRF6</accession>
<evidence type="ECO:0000313" key="3">
    <source>
        <dbReference type="Proteomes" id="UP000248863"/>
    </source>
</evidence>
<protein>
    <submittedName>
        <fullName evidence="2">Uncharacterized protein</fullName>
    </submittedName>
</protein>
<proteinExistence type="predicted"/>
<dbReference type="Proteomes" id="UP000248863">
    <property type="component" value="Unassembled WGS sequence"/>
</dbReference>
<dbReference type="AlphaFoldDB" id="A0A327KRF6"/>